<organism evidence="2 3">
    <name type="scientific">Bos mutus</name>
    <name type="common">wild yak</name>
    <dbReference type="NCBI Taxonomy" id="72004"/>
    <lineage>
        <taxon>Eukaryota</taxon>
        <taxon>Metazoa</taxon>
        <taxon>Chordata</taxon>
        <taxon>Craniata</taxon>
        <taxon>Vertebrata</taxon>
        <taxon>Euteleostomi</taxon>
        <taxon>Mammalia</taxon>
        <taxon>Eutheria</taxon>
        <taxon>Laurasiatheria</taxon>
        <taxon>Artiodactyla</taxon>
        <taxon>Ruminantia</taxon>
        <taxon>Pecora</taxon>
        <taxon>Bovidae</taxon>
        <taxon>Bovinae</taxon>
        <taxon>Bos</taxon>
    </lineage>
</organism>
<reference evidence="2" key="1">
    <citation type="submission" date="2019-10" db="EMBL/GenBank/DDBJ databases">
        <title>The sequence and de novo assembly of the wild yak genome.</title>
        <authorList>
            <person name="Liu Y."/>
        </authorList>
    </citation>
    <scope>NUCLEOTIDE SEQUENCE [LARGE SCALE GENOMIC DNA]</scope>
    <source>
        <strain evidence="2">WY2019</strain>
    </source>
</reference>
<sequence length="107" mass="11896">MVDTPLTKLLLTGQQFGKRYTPYHQSCQGFLLQQQRCLRSMELSLPGRPGIQSKSKEESCAHRQYAALASAPAPGSSAPVSPCRERQDQLREQRTSFLLETRTGSGD</sequence>
<name>A0A6B0RHX2_9CETA</name>
<feature type="compositionally biased region" description="Polar residues" evidence="1">
    <location>
        <begin position="95"/>
        <end position="107"/>
    </location>
</feature>
<evidence type="ECO:0000313" key="2">
    <source>
        <dbReference type="EMBL" id="MXQ89575.1"/>
    </source>
</evidence>
<dbReference type="AlphaFoldDB" id="A0A6B0RHX2"/>
<evidence type="ECO:0000313" key="3">
    <source>
        <dbReference type="Proteomes" id="UP000322234"/>
    </source>
</evidence>
<feature type="compositionally biased region" description="Low complexity" evidence="1">
    <location>
        <begin position="70"/>
        <end position="82"/>
    </location>
</feature>
<accession>A0A6B0RHX2</accession>
<comment type="caution">
    <text evidence="2">The sequence shown here is derived from an EMBL/GenBank/DDBJ whole genome shotgun (WGS) entry which is preliminary data.</text>
</comment>
<protein>
    <submittedName>
        <fullName evidence="2">Uncharacterized protein</fullName>
    </submittedName>
</protein>
<feature type="region of interest" description="Disordered" evidence="1">
    <location>
        <begin position="70"/>
        <end position="107"/>
    </location>
</feature>
<keyword evidence="3" id="KW-1185">Reference proteome</keyword>
<proteinExistence type="predicted"/>
<dbReference type="EMBL" id="VBQZ03000056">
    <property type="protein sequence ID" value="MXQ89575.1"/>
    <property type="molecule type" value="Genomic_DNA"/>
</dbReference>
<evidence type="ECO:0000256" key="1">
    <source>
        <dbReference type="SAM" id="MobiDB-lite"/>
    </source>
</evidence>
<dbReference type="Proteomes" id="UP000322234">
    <property type="component" value="Unassembled WGS sequence"/>
</dbReference>
<gene>
    <name evidence="2" type="ORF">E5288_WYG010571</name>
</gene>
<feature type="compositionally biased region" description="Basic and acidic residues" evidence="1">
    <location>
        <begin position="83"/>
        <end position="94"/>
    </location>
</feature>